<dbReference type="EMBL" id="KL584770">
    <property type="protein sequence ID" value="KEQ92553.1"/>
    <property type="molecule type" value="Genomic_DNA"/>
</dbReference>
<evidence type="ECO:0000313" key="3">
    <source>
        <dbReference type="Proteomes" id="UP000030641"/>
    </source>
</evidence>
<organism evidence="2 3">
    <name type="scientific">Aureobasidium subglaciale (strain EXF-2481)</name>
    <name type="common">Aureobasidium pullulans var. subglaciale</name>
    <dbReference type="NCBI Taxonomy" id="1043005"/>
    <lineage>
        <taxon>Eukaryota</taxon>
        <taxon>Fungi</taxon>
        <taxon>Dikarya</taxon>
        <taxon>Ascomycota</taxon>
        <taxon>Pezizomycotina</taxon>
        <taxon>Dothideomycetes</taxon>
        <taxon>Dothideomycetidae</taxon>
        <taxon>Dothideales</taxon>
        <taxon>Saccotheciaceae</taxon>
        <taxon>Aureobasidium</taxon>
    </lineage>
</organism>
<reference evidence="2 3" key="1">
    <citation type="journal article" date="2014" name="BMC Genomics">
        <title>Genome sequencing of four Aureobasidium pullulans varieties: biotechnological potential, stress tolerance, and description of new species.</title>
        <authorList>
            <person name="Gostin Ar C."/>
            <person name="Ohm R.A."/>
            <person name="Kogej T."/>
            <person name="Sonjak S."/>
            <person name="Turk M."/>
            <person name="Zajc J."/>
            <person name="Zalar P."/>
            <person name="Grube M."/>
            <person name="Sun H."/>
            <person name="Han J."/>
            <person name="Sharma A."/>
            <person name="Chiniquy J."/>
            <person name="Ngan C.Y."/>
            <person name="Lipzen A."/>
            <person name="Barry K."/>
            <person name="Grigoriev I.V."/>
            <person name="Gunde-Cimerman N."/>
        </authorList>
    </citation>
    <scope>NUCLEOTIDE SEQUENCE [LARGE SCALE GENOMIC DNA]</scope>
    <source>
        <strain evidence="2 3">EXF-2481</strain>
    </source>
</reference>
<proteinExistence type="predicted"/>
<accession>A0A074Y435</accession>
<keyword evidence="1" id="KW-0732">Signal</keyword>
<dbReference type="AlphaFoldDB" id="A0A074Y435"/>
<dbReference type="GeneID" id="25367099"/>
<evidence type="ECO:0000256" key="1">
    <source>
        <dbReference type="SAM" id="SignalP"/>
    </source>
</evidence>
<keyword evidence="3" id="KW-1185">Reference proteome</keyword>
<dbReference type="RefSeq" id="XP_013341073.1">
    <property type="nucleotide sequence ID" value="XM_013485619.1"/>
</dbReference>
<feature type="signal peptide" evidence="1">
    <location>
        <begin position="1"/>
        <end position="17"/>
    </location>
</feature>
<protein>
    <submittedName>
        <fullName evidence="2">Uncharacterized protein</fullName>
    </submittedName>
</protein>
<gene>
    <name evidence="2" type="ORF">AUEXF2481DRAFT_422611</name>
</gene>
<dbReference type="InParanoid" id="A0A074Y435"/>
<dbReference type="Proteomes" id="UP000030641">
    <property type="component" value="Unassembled WGS sequence"/>
</dbReference>
<evidence type="ECO:0000313" key="2">
    <source>
        <dbReference type="EMBL" id="KEQ92553.1"/>
    </source>
</evidence>
<name>A0A074Y435_AURSE</name>
<feature type="chain" id="PRO_5001702998" evidence="1">
    <location>
        <begin position="18"/>
        <end position="171"/>
    </location>
</feature>
<sequence length="171" mass="19319">MTCPIHLSLLLRHLCYKFVVTSTSPLHSCQHQSRHDRQLDIPRPFCSALHLTEHTLGANQHILVLKISESAMSRYTFATAWSSPPTEYRCIRVKHNHGTFTILSSLEHLSPKQFISPGAHSIPSNIFRHQITHGSTMARSCPRHGLYSRLPTRAMNIDSAPISLTYSQSLL</sequence>
<dbReference type="HOGENOM" id="CLU_1562581_0_0_1"/>